<organism evidence="1 2">
    <name type="scientific">Chryseobacterium formosus</name>
    <dbReference type="NCBI Taxonomy" id="1537363"/>
    <lineage>
        <taxon>Bacteria</taxon>
        <taxon>Pseudomonadati</taxon>
        <taxon>Bacteroidota</taxon>
        <taxon>Flavobacteriia</taxon>
        <taxon>Flavobacteriales</taxon>
        <taxon>Weeksellaceae</taxon>
        <taxon>Chryseobacterium group</taxon>
        <taxon>Chryseobacterium</taxon>
    </lineage>
</organism>
<dbReference type="Proteomes" id="UP001073122">
    <property type="component" value="Unassembled WGS sequence"/>
</dbReference>
<reference evidence="1" key="1">
    <citation type="submission" date="2022-10" db="EMBL/GenBank/DDBJ databases">
        <title>Chryseobacterium sp. nov., a novel bacterial species.</title>
        <authorList>
            <person name="Cao Y."/>
        </authorList>
    </citation>
    <scope>NUCLEOTIDE SEQUENCE</scope>
    <source>
        <strain evidence="1">CCTCC AB2015118</strain>
    </source>
</reference>
<gene>
    <name evidence="1" type="ORF">OF897_02475</name>
</gene>
<keyword evidence="2" id="KW-1185">Reference proteome</keyword>
<dbReference type="EMBL" id="JAOVZW010000001">
    <property type="protein sequence ID" value="MCX8522785.1"/>
    <property type="molecule type" value="Genomic_DNA"/>
</dbReference>
<evidence type="ECO:0000313" key="1">
    <source>
        <dbReference type="EMBL" id="MCX8522785.1"/>
    </source>
</evidence>
<sequence length="46" mass="5134">MAIVLSSETSKSATIFQGLNLRVKVLKFSCSLCFKSLSFGDWVYPM</sequence>
<proteinExistence type="predicted"/>
<protein>
    <submittedName>
        <fullName evidence="1">Uncharacterized protein</fullName>
    </submittedName>
</protein>
<evidence type="ECO:0000313" key="2">
    <source>
        <dbReference type="Proteomes" id="UP001073122"/>
    </source>
</evidence>
<name>A0ABT3XKX7_9FLAO</name>
<comment type="caution">
    <text evidence="1">The sequence shown here is derived from an EMBL/GenBank/DDBJ whole genome shotgun (WGS) entry which is preliminary data.</text>
</comment>
<accession>A0ABT3XKX7</accession>